<feature type="domain" description="GAF" evidence="5">
    <location>
        <begin position="260"/>
        <end position="402"/>
    </location>
</feature>
<gene>
    <name evidence="7" type="ORF">GCM10018781_05430</name>
</gene>
<dbReference type="SUPFAM" id="SSF55781">
    <property type="entry name" value="GAF domain-like"/>
    <property type="match status" value="2"/>
</dbReference>
<dbReference type="GO" id="GO:0016020">
    <property type="term" value="C:membrane"/>
    <property type="evidence" value="ECO:0007669"/>
    <property type="project" value="InterPro"/>
</dbReference>
<comment type="caution">
    <text evidence="7">The sequence shown here is derived from an EMBL/GenBank/DDBJ whole genome shotgun (WGS) entry which is preliminary data.</text>
</comment>
<dbReference type="GO" id="GO:0000155">
    <property type="term" value="F:phosphorelay sensor kinase activity"/>
    <property type="evidence" value="ECO:0007669"/>
    <property type="project" value="InterPro"/>
</dbReference>
<dbReference type="SMART" id="SM00065">
    <property type="entry name" value="GAF"/>
    <property type="match status" value="2"/>
</dbReference>
<dbReference type="GO" id="GO:0046983">
    <property type="term" value="F:protein dimerization activity"/>
    <property type="evidence" value="ECO:0007669"/>
    <property type="project" value="InterPro"/>
</dbReference>
<reference evidence="7" key="1">
    <citation type="journal article" date="2014" name="Int. J. Syst. Evol. Microbiol.">
        <title>Complete genome sequence of Corynebacterium casei LMG S-19264T (=DSM 44701T), isolated from a smear-ripened cheese.</title>
        <authorList>
            <consortium name="US DOE Joint Genome Institute (JGI-PGF)"/>
            <person name="Walter F."/>
            <person name="Albersmeier A."/>
            <person name="Kalinowski J."/>
            <person name="Ruckert C."/>
        </authorList>
    </citation>
    <scope>NUCLEOTIDE SEQUENCE</scope>
    <source>
        <strain evidence="7">JCM 4646</strain>
    </source>
</reference>
<dbReference type="InterPro" id="IPR003018">
    <property type="entry name" value="GAF"/>
</dbReference>
<evidence type="ECO:0000256" key="1">
    <source>
        <dbReference type="ARBA" id="ARBA00022679"/>
    </source>
</evidence>
<evidence type="ECO:0000313" key="7">
    <source>
        <dbReference type="EMBL" id="GHH60552.1"/>
    </source>
</evidence>
<dbReference type="AlphaFoldDB" id="A0A919FCE9"/>
<evidence type="ECO:0000259" key="5">
    <source>
        <dbReference type="SMART" id="SM00065"/>
    </source>
</evidence>
<dbReference type="PANTHER" id="PTHR24421">
    <property type="entry name" value="NITRATE/NITRITE SENSOR PROTEIN NARX-RELATED"/>
    <property type="match status" value="1"/>
</dbReference>
<name>A0A919FCE9_9ACTN</name>
<dbReference type="InterPro" id="IPR036890">
    <property type="entry name" value="HATPase_C_sf"/>
</dbReference>
<dbReference type="RefSeq" id="WP_190209121.1">
    <property type="nucleotide sequence ID" value="NZ_BNBO01000002.1"/>
</dbReference>
<dbReference type="SMART" id="SM00387">
    <property type="entry name" value="HATPase_c"/>
    <property type="match status" value="1"/>
</dbReference>
<evidence type="ECO:0000256" key="3">
    <source>
        <dbReference type="ARBA" id="ARBA00023012"/>
    </source>
</evidence>
<accession>A0A919FCE9</accession>
<dbReference type="Proteomes" id="UP000617734">
    <property type="component" value="Unassembled WGS sequence"/>
</dbReference>
<feature type="domain" description="Histidine kinase/HSP90-like ATPase" evidence="6">
    <location>
        <begin position="515"/>
        <end position="625"/>
    </location>
</feature>
<dbReference type="Pfam" id="PF02518">
    <property type="entry name" value="HATPase_c"/>
    <property type="match status" value="1"/>
</dbReference>
<keyword evidence="1" id="KW-0808">Transferase</keyword>
<feature type="domain" description="GAF" evidence="5">
    <location>
        <begin position="91"/>
        <end position="239"/>
    </location>
</feature>
<feature type="compositionally biased region" description="Basic and acidic residues" evidence="4">
    <location>
        <begin position="1"/>
        <end position="19"/>
    </location>
</feature>
<keyword evidence="3" id="KW-0902">Two-component regulatory system</keyword>
<dbReference type="Gene3D" id="3.30.450.40">
    <property type="match status" value="2"/>
</dbReference>
<feature type="region of interest" description="Disordered" evidence="4">
    <location>
        <begin position="1"/>
        <end position="45"/>
    </location>
</feature>
<dbReference type="Pfam" id="PF13185">
    <property type="entry name" value="GAF_2"/>
    <property type="match status" value="2"/>
</dbReference>
<dbReference type="InterPro" id="IPR011712">
    <property type="entry name" value="Sig_transdc_His_kin_sub3_dim/P"/>
</dbReference>
<keyword evidence="8" id="KW-1185">Reference proteome</keyword>
<dbReference type="InterPro" id="IPR029016">
    <property type="entry name" value="GAF-like_dom_sf"/>
</dbReference>
<reference evidence="7" key="2">
    <citation type="submission" date="2020-09" db="EMBL/GenBank/DDBJ databases">
        <authorList>
            <person name="Sun Q."/>
            <person name="Ohkuma M."/>
        </authorList>
    </citation>
    <scope>NUCLEOTIDE SEQUENCE</scope>
    <source>
        <strain evidence="7">JCM 4646</strain>
    </source>
</reference>
<organism evidence="7 8">
    <name type="scientific">Kitasatospora indigofera</name>
    <dbReference type="NCBI Taxonomy" id="67307"/>
    <lineage>
        <taxon>Bacteria</taxon>
        <taxon>Bacillati</taxon>
        <taxon>Actinomycetota</taxon>
        <taxon>Actinomycetes</taxon>
        <taxon>Kitasatosporales</taxon>
        <taxon>Streptomycetaceae</taxon>
        <taxon>Kitasatospora</taxon>
    </lineage>
</organism>
<feature type="region of interest" description="Disordered" evidence="4">
    <location>
        <begin position="551"/>
        <end position="571"/>
    </location>
</feature>
<protein>
    <submittedName>
        <fullName evidence="7">Histidine kinase</fullName>
    </submittedName>
</protein>
<dbReference type="Gene3D" id="3.30.565.10">
    <property type="entry name" value="Histidine kinase-like ATPase, C-terminal domain"/>
    <property type="match status" value="1"/>
</dbReference>
<sequence length="625" mass="66044">MARTPDRDPAPEHPDHATARDPAGASTHAPTPAGDLTPGPHPAVHRVPEIASLGLDTLVTEVAERLQSAAAVTDRMQRLLEAVVSVGAGLDLHATLQRIVTGAAELVDARYAALGVISPTGHGLADFIHVGVDVETAARIGELPAGRGILGALIDRPEPLRLTDLAADPRSAGFPRHHPPMTSFLGEPIRVRGEVFGNIYLTEKTGGGAFTPEDEQVLHALAAAAGVAIENSRLYEEGRRRERWIAGANAVTTALLSTDEAQVALTVAAEQVRELAGAALGMILLPTGGGQLRVSHASGEAAEFVTGELVPQSGFAARLLEGESVYLDDMSGDPTVEIRLARTFGPSMAVPMVAAGRVLGALGVWRSKGATPFTEAEKQLAQTFASQAALALRLAEAQRDRQRLAVFQDRDRIARDLHDLVIQRLFATGMMLESAARRAVVPEVQTGIGKAVDELDATIQEVRTTIYALQHDGQGDEPDTLRTRVLREGSQAAAALGFKPSVAFTGPVESLVGEKAGRQLLAALREMLSNTARHARASRVRVDVDATVHLDDEGRPVSGDPDSLDRAGRPGVLLSVTDDGVGIPEGGRRSGLRNLARRAEALGGDAWHEPGPYGKGTSVRWTARL</sequence>
<dbReference type="InterPro" id="IPR050482">
    <property type="entry name" value="Sensor_HK_TwoCompSys"/>
</dbReference>
<dbReference type="PANTHER" id="PTHR24421:SF56">
    <property type="entry name" value="OXYGEN SENSOR HISTIDINE KINASE RESPONSE REGULATOR DOST"/>
    <property type="match status" value="1"/>
</dbReference>
<dbReference type="Gene3D" id="1.20.5.1930">
    <property type="match status" value="1"/>
</dbReference>
<dbReference type="SUPFAM" id="SSF55874">
    <property type="entry name" value="ATPase domain of HSP90 chaperone/DNA topoisomerase II/histidine kinase"/>
    <property type="match status" value="1"/>
</dbReference>
<evidence type="ECO:0000313" key="8">
    <source>
        <dbReference type="Proteomes" id="UP000617734"/>
    </source>
</evidence>
<keyword evidence="2 7" id="KW-0418">Kinase</keyword>
<dbReference type="EMBL" id="BNBO01000002">
    <property type="protein sequence ID" value="GHH60552.1"/>
    <property type="molecule type" value="Genomic_DNA"/>
</dbReference>
<dbReference type="Pfam" id="PF07730">
    <property type="entry name" value="HisKA_3"/>
    <property type="match status" value="1"/>
</dbReference>
<evidence type="ECO:0000259" key="6">
    <source>
        <dbReference type="SMART" id="SM00387"/>
    </source>
</evidence>
<dbReference type="GeneID" id="95351073"/>
<evidence type="ECO:0000256" key="4">
    <source>
        <dbReference type="SAM" id="MobiDB-lite"/>
    </source>
</evidence>
<dbReference type="InterPro" id="IPR003594">
    <property type="entry name" value="HATPase_dom"/>
</dbReference>
<evidence type="ECO:0000256" key="2">
    <source>
        <dbReference type="ARBA" id="ARBA00022777"/>
    </source>
</evidence>
<proteinExistence type="predicted"/>